<evidence type="ECO:0000256" key="8">
    <source>
        <dbReference type="ARBA" id="ARBA00023136"/>
    </source>
</evidence>
<proteinExistence type="inferred from homology"/>
<dbReference type="Gene3D" id="1.25.40.10">
    <property type="entry name" value="Tetratricopeptide repeat domain"/>
    <property type="match status" value="2"/>
</dbReference>
<accession>A0A183K5K3</accession>
<keyword evidence="4" id="KW-1000">Mitochondrion outer membrane</keyword>
<keyword evidence="12" id="KW-1185">Reference proteome</keyword>
<evidence type="ECO:0000256" key="9">
    <source>
        <dbReference type="ARBA" id="ARBA00038030"/>
    </source>
</evidence>
<name>A0A183K5K3_9TREM</name>
<dbReference type="WBParaSite" id="SCUD_0001027701-mRNA-1">
    <property type="protein sequence ID" value="SCUD_0001027701-mRNA-1"/>
    <property type="gene ID" value="SCUD_0001027701"/>
</dbReference>
<feature type="repeat" description="TPR" evidence="10">
    <location>
        <begin position="264"/>
        <end position="297"/>
    </location>
</feature>
<keyword evidence="3" id="KW-0677">Repeat</keyword>
<reference evidence="13" key="1">
    <citation type="submission" date="2016-06" db="UniProtKB">
        <authorList>
            <consortium name="WormBaseParasite"/>
        </authorList>
    </citation>
    <scope>IDENTIFICATION</scope>
</reference>
<keyword evidence="2" id="KW-0812">Transmembrane</keyword>
<keyword evidence="7" id="KW-0496">Mitochondrion</keyword>
<gene>
    <name evidence="11" type="ORF">SCUD_LOCUS10277</name>
</gene>
<dbReference type="GO" id="GO:0030943">
    <property type="term" value="F:mitochondrion targeting sequence binding"/>
    <property type="evidence" value="ECO:0007669"/>
    <property type="project" value="TreeGrafter"/>
</dbReference>
<evidence type="ECO:0000313" key="11">
    <source>
        <dbReference type="EMBL" id="VDP39181.1"/>
    </source>
</evidence>
<comment type="subcellular location">
    <subcellularLocation>
        <location evidence="1">Mitochondrion outer membrane</location>
        <topology evidence="1">Single-pass membrane protein</topology>
    </subcellularLocation>
</comment>
<keyword evidence="8" id="KW-0472">Membrane</keyword>
<dbReference type="GO" id="GO:0030150">
    <property type="term" value="P:protein import into mitochondrial matrix"/>
    <property type="evidence" value="ECO:0007669"/>
    <property type="project" value="TreeGrafter"/>
</dbReference>
<dbReference type="GO" id="GO:0005741">
    <property type="term" value="C:mitochondrial outer membrane"/>
    <property type="evidence" value="ECO:0007669"/>
    <property type="project" value="UniProtKB-SubCell"/>
</dbReference>
<dbReference type="EMBL" id="UZAK01033690">
    <property type="protein sequence ID" value="VDP39181.1"/>
    <property type="molecule type" value="Genomic_DNA"/>
</dbReference>
<evidence type="ECO:0000256" key="1">
    <source>
        <dbReference type="ARBA" id="ARBA00004572"/>
    </source>
</evidence>
<evidence type="ECO:0000256" key="2">
    <source>
        <dbReference type="ARBA" id="ARBA00022692"/>
    </source>
</evidence>
<dbReference type="AlphaFoldDB" id="A0A183K5K3"/>
<dbReference type="InterPro" id="IPR011990">
    <property type="entry name" value="TPR-like_helical_dom_sf"/>
</dbReference>
<dbReference type="PANTHER" id="PTHR46208">
    <property type="entry name" value="MITOCHONDRIAL IMPORT RECEPTOR SUBUNIT TOM70"/>
    <property type="match status" value="1"/>
</dbReference>
<keyword evidence="5 10" id="KW-0802">TPR repeat</keyword>
<dbReference type="SMART" id="SM00028">
    <property type="entry name" value="TPR"/>
    <property type="match status" value="4"/>
</dbReference>
<dbReference type="InterPro" id="IPR013105">
    <property type="entry name" value="TPR_2"/>
</dbReference>
<evidence type="ECO:0000256" key="7">
    <source>
        <dbReference type="ARBA" id="ARBA00023128"/>
    </source>
</evidence>
<dbReference type="PANTHER" id="PTHR46208:SF1">
    <property type="entry name" value="MITOCHONDRIAL IMPORT RECEPTOR SUBUNIT TOM70"/>
    <property type="match status" value="1"/>
</dbReference>
<sequence length="339" mass="39146">MVVGGSRQETLEPGFVLLGTRQQGVPVILRELVLGRLNDALKQITHTLNIYYDHHESNYNELTNEKHNKLLADAYDCRGIIYLQLGRFQYAIDDLTNAIRLNRYSTKYLINRGVAYFCNHQLMPAMIDFKNAVLALQILALASASDPPCSPMMLTRYANQLDSTNNLVYYHQALIYLHHGQFEQAENRINLIINIKQSPSFIINQLQSICLLDPSLWLLKSIIKLMKYKSNDYSDSILNEALDDACYAEQLIVPKLMNELTSWPHLHYTKGQILYKLKDYIKADEEFTKALSLLPSNKYIYQIRCKCREEMYRTGLSNSYENALIDYRLSLLANDVTNQ</sequence>
<comment type="similarity">
    <text evidence="9">Belongs to the Tom70 family.</text>
</comment>
<dbReference type="Pfam" id="PF07719">
    <property type="entry name" value="TPR_2"/>
    <property type="match status" value="1"/>
</dbReference>
<evidence type="ECO:0000313" key="13">
    <source>
        <dbReference type="WBParaSite" id="SCUD_0001027701-mRNA-1"/>
    </source>
</evidence>
<dbReference type="STRING" id="6186.A0A183K5K3"/>
<dbReference type="GO" id="GO:0045039">
    <property type="term" value="P:protein insertion into mitochondrial inner membrane"/>
    <property type="evidence" value="ECO:0007669"/>
    <property type="project" value="TreeGrafter"/>
</dbReference>
<evidence type="ECO:0000256" key="10">
    <source>
        <dbReference type="PROSITE-ProRule" id="PRU00339"/>
    </source>
</evidence>
<dbReference type="PROSITE" id="PS50005">
    <property type="entry name" value="TPR"/>
    <property type="match status" value="2"/>
</dbReference>
<evidence type="ECO:0000256" key="4">
    <source>
        <dbReference type="ARBA" id="ARBA00022787"/>
    </source>
</evidence>
<dbReference type="GO" id="GO:0008320">
    <property type="term" value="F:protein transmembrane transporter activity"/>
    <property type="evidence" value="ECO:0007669"/>
    <property type="project" value="TreeGrafter"/>
</dbReference>
<organism evidence="13">
    <name type="scientific">Schistosoma curassoni</name>
    <dbReference type="NCBI Taxonomy" id="6186"/>
    <lineage>
        <taxon>Eukaryota</taxon>
        <taxon>Metazoa</taxon>
        <taxon>Spiralia</taxon>
        <taxon>Lophotrochozoa</taxon>
        <taxon>Platyhelminthes</taxon>
        <taxon>Trematoda</taxon>
        <taxon>Digenea</taxon>
        <taxon>Strigeidida</taxon>
        <taxon>Schistosomatoidea</taxon>
        <taxon>Schistosomatidae</taxon>
        <taxon>Schistosoma</taxon>
    </lineage>
</organism>
<dbReference type="Proteomes" id="UP000279833">
    <property type="component" value="Unassembled WGS sequence"/>
</dbReference>
<dbReference type="SUPFAM" id="SSF48452">
    <property type="entry name" value="TPR-like"/>
    <property type="match status" value="1"/>
</dbReference>
<keyword evidence="6" id="KW-1133">Transmembrane helix</keyword>
<evidence type="ECO:0000256" key="3">
    <source>
        <dbReference type="ARBA" id="ARBA00022737"/>
    </source>
</evidence>
<evidence type="ECO:0000313" key="12">
    <source>
        <dbReference type="Proteomes" id="UP000279833"/>
    </source>
</evidence>
<feature type="repeat" description="TPR" evidence="10">
    <location>
        <begin position="72"/>
        <end position="105"/>
    </location>
</feature>
<protein>
    <submittedName>
        <fullName evidence="13">TPR_REGION domain-containing protein</fullName>
    </submittedName>
</protein>
<evidence type="ECO:0000256" key="5">
    <source>
        <dbReference type="ARBA" id="ARBA00022803"/>
    </source>
</evidence>
<dbReference type="InterPro" id="IPR019734">
    <property type="entry name" value="TPR_rpt"/>
</dbReference>
<evidence type="ECO:0000256" key="6">
    <source>
        <dbReference type="ARBA" id="ARBA00022989"/>
    </source>
</evidence>
<reference evidence="11 12" key="2">
    <citation type="submission" date="2018-11" db="EMBL/GenBank/DDBJ databases">
        <authorList>
            <consortium name="Pathogen Informatics"/>
        </authorList>
    </citation>
    <scope>NUCLEOTIDE SEQUENCE [LARGE SCALE GENOMIC DNA]</scope>
    <source>
        <strain evidence="11">Dakar</strain>
        <strain evidence="12">Dakar, Senegal</strain>
    </source>
</reference>